<evidence type="ECO:0000313" key="3">
    <source>
        <dbReference type="Proteomes" id="UP000254879"/>
    </source>
</evidence>
<dbReference type="RefSeq" id="WP_115345831.1">
    <property type="nucleotide sequence ID" value="NZ_UGPG01000001.1"/>
</dbReference>
<evidence type="ECO:0000256" key="1">
    <source>
        <dbReference type="SAM" id="Phobius"/>
    </source>
</evidence>
<dbReference type="AlphaFoldDB" id="A0A378MCH6"/>
<name>A0A378MCH6_LISGR</name>
<evidence type="ECO:0000313" key="2">
    <source>
        <dbReference type="EMBL" id="STY44038.1"/>
    </source>
</evidence>
<organism evidence="2 3">
    <name type="scientific">Listeria grayi</name>
    <name type="common">Listeria murrayi</name>
    <dbReference type="NCBI Taxonomy" id="1641"/>
    <lineage>
        <taxon>Bacteria</taxon>
        <taxon>Bacillati</taxon>
        <taxon>Bacillota</taxon>
        <taxon>Bacilli</taxon>
        <taxon>Bacillales</taxon>
        <taxon>Listeriaceae</taxon>
        <taxon>Listeria</taxon>
    </lineage>
</organism>
<keyword evidence="1" id="KW-1133">Transmembrane helix</keyword>
<keyword evidence="1" id="KW-0812">Transmembrane</keyword>
<gene>
    <name evidence="2" type="ORF">NCTC10815_01349</name>
</gene>
<proteinExistence type="predicted"/>
<dbReference type="EMBL" id="UGPG01000001">
    <property type="protein sequence ID" value="STY44038.1"/>
    <property type="molecule type" value="Genomic_DNA"/>
</dbReference>
<feature type="transmembrane region" description="Helical" evidence="1">
    <location>
        <begin position="6"/>
        <end position="23"/>
    </location>
</feature>
<sequence>MSETDIRYYLLPMVIVFILGIAAKNIADYFALHFFIIMGVAIGMGILIGGVHQLFLYLWKNLSWFGKKKKAAEQVQM</sequence>
<dbReference type="Proteomes" id="UP000254879">
    <property type="component" value="Unassembled WGS sequence"/>
</dbReference>
<reference evidence="2 3" key="1">
    <citation type="submission" date="2018-06" db="EMBL/GenBank/DDBJ databases">
        <authorList>
            <consortium name="Pathogen Informatics"/>
            <person name="Doyle S."/>
        </authorList>
    </citation>
    <scope>NUCLEOTIDE SEQUENCE [LARGE SCALE GENOMIC DNA]</scope>
    <source>
        <strain evidence="3">NCTC 10815</strain>
    </source>
</reference>
<protein>
    <submittedName>
        <fullName evidence="2">Uncharacterized protein</fullName>
    </submittedName>
</protein>
<accession>A0A378MCH6</accession>
<keyword evidence="1" id="KW-0472">Membrane</keyword>
<feature type="transmembrane region" description="Helical" evidence="1">
    <location>
        <begin position="30"/>
        <end position="59"/>
    </location>
</feature>